<dbReference type="InterPro" id="IPR008906">
    <property type="entry name" value="HATC_C_dom"/>
</dbReference>
<protein>
    <recommendedName>
        <fullName evidence="1">HAT C-terminal dimerisation domain-containing protein</fullName>
    </recommendedName>
</protein>
<evidence type="ECO:0000313" key="2">
    <source>
        <dbReference type="EMBL" id="KAK3870915.1"/>
    </source>
</evidence>
<dbReference type="Proteomes" id="UP001286313">
    <property type="component" value="Unassembled WGS sequence"/>
</dbReference>
<dbReference type="PANTHER" id="PTHR45913:SF19">
    <property type="entry name" value="LOW QUALITY PROTEIN: ZINC FINGER BED DOMAIN-CONTAINING PROTEIN 5-LIKE"/>
    <property type="match status" value="1"/>
</dbReference>
<proteinExistence type="predicted"/>
<dbReference type="Pfam" id="PF05699">
    <property type="entry name" value="Dimer_Tnp_hAT"/>
    <property type="match status" value="1"/>
</dbReference>
<feature type="domain" description="HAT C-terminal dimerisation" evidence="1">
    <location>
        <begin position="136"/>
        <end position="194"/>
    </location>
</feature>
<name>A0AAE1FB01_PETCI</name>
<comment type="caution">
    <text evidence="2">The sequence shown here is derived from an EMBL/GenBank/DDBJ whole genome shotgun (WGS) entry which is preliminary data.</text>
</comment>
<dbReference type="PANTHER" id="PTHR45913">
    <property type="entry name" value="EPM2A-INTERACTING PROTEIN 1"/>
    <property type="match status" value="1"/>
</dbReference>
<accession>A0AAE1FB01</accession>
<gene>
    <name evidence="2" type="ORF">Pcinc_023941</name>
</gene>
<dbReference type="GO" id="GO:0046983">
    <property type="term" value="F:protein dimerization activity"/>
    <property type="evidence" value="ECO:0007669"/>
    <property type="project" value="InterPro"/>
</dbReference>
<evidence type="ECO:0000313" key="3">
    <source>
        <dbReference type="Proteomes" id="UP001286313"/>
    </source>
</evidence>
<dbReference type="EMBL" id="JAWQEG010002593">
    <property type="protein sequence ID" value="KAK3870915.1"/>
    <property type="molecule type" value="Genomic_DNA"/>
</dbReference>
<dbReference type="AlphaFoldDB" id="A0AAE1FB01"/>
<evidence type="ECO:0000259" key="1">
    <source>
        <dbReference type="Pfam" id="PF05699"/>
    </source>
</evidence>
<organism evidence="2 3">
    <name type="scientific">Petrolisthes cinctipes</name>
    <name type="common">Flat porcelain crab</name>
    <dbReference type="NCBI Taxonomy" id="88211"/>
    <lineage>
        <taxon>Eukaryota</taxon>
        <taxon>Metazoa</taxon>
        <taxon>Ecdysozoa</taxon>
        <taxon>Arthropoda</taxon>
        <taxon>Crustacea</taxon>
        <taxon>Multicrustacea</taxon>
        <taxon>Malacostraca</taxon>
        <taxon>Eumalacostraca</taxon>
        <taxon>Eucarida</taxon>
        <taxon>Decapoda</taxon>
        <taxon>Pleocyemata</taxon>
        <taxon>Anomura</taxon>
        <taxon>Galatheoidea</taxon>
        <taxon>Porcellanidae</taxon>
        <taxon>Petrolisthes</taxon>
    </lineage>
</organism>
<keyword evidence="3" id="KW-1185">Reference proteome</keyword>
<sequence>MLITKSKKSHNIGESLIQPSILCAAELVLGKECANKLSQISLSNDTVKGRIDELSQDIKDQTLDQEYQLSWDSMVEVCTDGAPAMLGLQSGFVTKNIDDKREAWQFIRNPFHCDVADIADKDQEEFLEFKFNSTAQKDLTNLDLETFWVKYLPVYSLISRQALRILTMFGSTYLCETVFSTLVANKTKYKNSLNVE</sequence>
<reference evidence="2" key="1">
    <citation type="submission" date="2023-10" db="EMBL/GenBank/DDBJ databases">
        <title>Genome assemblies of two species of porcelain crab, Petrolisthes cinctipes and Petrolisthes manimaculis (Anomura: Porcellanidae).</title>
        <authorList>
            <person name="Angst P."/>
        </authorList>
    </citation>
    <scope>NUCLEOTIDE SEQUENCE</scope>
    <source>
        <strain evidence="2">PB745_01</strain>
        <tissue evidence="2">Gill</tissue>
    </source>
</reference>